<dbReference type="PANTHER" id="PTHR30006">
    <property type="entry name" value="THIAMINE-BINDING PERIPLASMIC PROTEIN-RELATED"/>
    <property type="match status" value="1"/>
</dbReference>
<feature type="chain" id="PRO_5046510039" evidence="6">
    <location>
        <begin position="29"/>
        <end position="347"/>
    </location>
</feature>
<dbReference type="Proteomes" id="UP001242480">
    <property type="component" value="Unassembled WGS sequence"/>
</dbReference>
<evidence type="ECO:0000256" key="1">
    <source>
        <dbReference type="ARBA" id="ARBA00004418"/>
    </source>
</evidence>
<evidence type="ECO:0000256" key="4">
    <source>
        <dbReference type="ARBA" id="ARBA00022729"/>
    </source>
</evidence>
<gene>
    <name evidence="7" type="ORF">QO011_004863</name>
</gene>
<name>A0ABU0JC24_9HYPH</name>
<dbReference type="Pfam" id="PF13416">
    <property type="entry name" value="SBP_bac_8"/>
    <property type="match status" value="1"/>
</dbReference>
<dbReference type="EMBL" id="JAUSVX010000010">
    <property type="protein sequence ID" value="MDQ0471836.1"/>
    <property type="molecule type" value="Genomic_DNA"/>
</dbReference>
<evidence type="ECO:0000256" key="5">
    <source>
        <dbReference type="ARBA" id="ARBA00022764"/>
    </source>
</evidence>
<evidence type="ECO:0000256" key="6">
    <source>
        <dbReference type="SAM" id="SignalP"/>
    </source>
</evidence>
<reference evidence="7 8" key="1">
    <citation type="submission" date="2023-07" db="EMBL/GenBank/DDBJ databases">
        <title>Genomic Encyclopedia of Type Strains, Phase IV (KMG-IV): sequencing the most valuable type-strain genomes for metagenomic binning, comparative biology and taxonomic classification.</title>
        <authorList>
            <person name="Goeker M."/>
        </authorList>
    </citation>
    <scope>NUCLEOTIDE SEQUENCE [LARGE SCALE GENOMIC DNA]</scope>
    <source>
        <strain evidence="7 8">DSM 19619</strain>
    </source>
</reference>
<dbReference type="Gene3D" id="3.40.190.10">
    <property type="entry name" value="Periplasmic binding protein-like II"/>
    <property type="match status" value="2"/>
</dbReference>
<dbReference type="SUPFAM" id="SSF53850">
    <property type="entry name" value="Periplasmic binding protein-like II"/>
    <property type="match status" value="1"/>
</dbReference>
<sequence length="347" mass="38099">MSTITRRTALALPILAAGIAALPRSARAEESLVVVGQGGSYQAAQRQAFFEPFAQATGIRIIEQSPADIGKFQAMVESGNVEWDVVDVGQDFVLRGTRLGLLEPVDYAAAGIAGADFPAALVTDHSVPSIVWSTTLNTNTEQVKPEAQARGWAQFWDVARFPGERALPKNPVNLLEIALLADGVEPVKLYPIDIDRAFRSLDRIKPHVHVWWETAGKAEQLLVDGEVAYSAAGNARIQKARRDGAPVAVDWEQAIQTSQSWVIPRGSRNRPAALRFLAFVSTPERQADLAKLIDYGPSNTRAFQFIPAGTELPTAPELRGRQVQTDPQWWAENFAAVNERFNQWLLQ</sequence>
<keyword evidence="8" id="KW-1185">Reference proteome</keyword>
<dbReference type="PROSITE" id="PS51318">
    <property type="entry name" value="TAT"/>
    <property type="match status" value="1"/>
</dbReference>
<evidence type="ECO:0000313" key="8">
    <source>
        <dbReference type="Proteomes" id="UP001242480"/>
    </source>
</evidence>
<dbReference type="InterPro" id="IPR006311">
    <property type="entry name" value="TAT_signal"/>
</dbReference>
<evidence type="ECO:0000256" key="3">
    <source>
        <dbReference type="ARBA" id="ARBA00022448"/>
    </source>
</evidence>
<dbReference type="InterPro" id="IPR006059">
    <property type="entry name" value="SBP"/>
</dbReference>
<feature type="signal peptide" evidence="6">
    <location>
        <begin position="1"/>
        <end position="28"/>
    </location>
</feature>
<comment type="similarity">
    <text evidence="2">Belongs to the bacterial solute-binding protein 1 family.</text>
</comment>
<keyword evidence="4 6" id="KW-0732">Signal</keyword>
<keyword evidence="5" id="KW-0574">Periplasm</keyword>
<proteinExistence type="inferred from homology"/>
<evidence type="ECO:0000313" key="7">
    <source>
        <dbReference type="EMBL" id="MDQ0471836.1"/>
    </source>
</evidence>
<comment type="caution">
    <text evidence="7">The sequence shown here is derived from an EMBL/GenBank/DDBJ whole genome shotgun (WGS) entry which is preliminary data.</text>
</comment>
<dbReference type="RefSeq" id="WP_307277651.1">
    <property type="nucleotide sequence ID" value="NZ_JAUSVX010000010.1"/>
</dbReference>
<accession>A0ABU0JC24</accession>
<comment type="subcellular location">
    <subcellularLocation>
        <location evidence="1">Periplasm</location>
    </subcellularLocation>
</comment>
<protein>
    <submittedName>
        <fullName evidence="7">Spermidine/putrescine transport system substrate-binding protein</fullName>
    </submittedName>
</protein>
<keyword evidence="3" id="KW-0813">Transport</keyword>
<organism evidence="7 8">
    <name type="scientific">Labrys wisconsinensis</name>
    <dbReference type="NCBI Taxonomy" id="425677"/>
    <lineage>
        <taxon>Bacteria</taxon>
        <taxon>Pseudomonadati</taxon>
        <taxon>Pseudomonadota</taxon>
        <taxon>Alphaproteobacteria</taxon>
        <taxon>Hyphomicrobiales</taxon>
        <taxon>Xanthobacteraceae</taxon>
        <taxon>Labrys</taxon>
    </lineage>
</organism>
<dbReference type="CDD" id="cd13589">
    <property type="entry name" value="PBP2_polyamine_RpCGA009"/>
    <property type="match status" value="1"/>
</dbReference>
<dbReference type="PANTHER" id="PTHR30006:SF3">
    <property type="entry name" value="THIAMINE-BINDING PERIPLASMIC PROTEIN"/>
    <property type="match status" value="1"/>
</dbReference>
<evidence type="ECO:0000256" key="2">
    <source>
        <dbReference type="ARBA" id="ARBA00008520"/>
    </source>
</evidence>